<feature type="transmembrane region" description="Helical" evidence="6">
    <location>
        <begin position="21"/>
        <end position="50"/>
    </location>
</feature>
<feature type="transmembrane region" description="Helical" evidence="6">
    <location>
        <begin position="70"/>
        <end position="103"/>
    </location>
</feature>
<evidence type="ECO:0000256" key="5">
    <source>
        <dbReference type="SAM" id="MobiDB-lite"/>
    </source>
</evidence>
<gene>
    <name evidence="8" type="ORF">FVP77_04660</name>
</gene>
<organism evidence="8 9">
    <name type="scientific">Microbacterium hatanonis</name>
    <dbReference type="NCBI Taxonomy" id="404366"/>
    <lineage>
        <taxon>Bacteria</taxon>
        <taxon>Bacillati</taxon>
        <taxon>Actinomycetota</taxon>
        <taxon>Actinomycetes</taxon>
        <taxon>Micrococcales</taxon>
        <taxon>Microbacteriaceae</taxon>
        <taxon>Microbacterium</taxon>
    </lineage>
</organism>
<evidence type="ECO:0000256" key="3">
    <source>
        <dbReference type="ARBA" id="ARBA00022989"/>
    </source>
</evidence>
<sequence>MRVTASFRSARRTPFLQVSKSAIATIAAWLLAGWLVPGPLPVFAAIAALLVVQPSLNQSLTRAVERSVGVIAGVIVASALGIALGSSTWVILIAAAVALLAAWALKLTPGAANQVAISAILVLALGTATPLYAVDRVIETLIGALVGLIVNVALVPPVAVAPARQRIEALGDELSAALDRLADALATPQTPASLEELLLEARLMRPMRDAAETALSDARDSLALNPRGRRHRDDLARLERLLDVFTPILTQVIGMTRAAYDRYDPSIVDEPSVRAIAEQLRRASHDVHLAVLRHRAPDAASASRASDGAASAPLEPPALTRPLDIGKPSEGHWVLVGSLLVDLHRIHEALGETANT</sequence>
<keyword evidence="3 6" id="KW-1133">Transmembrane helix</keyword>
<comment type="caution">
    <text evidence="8">The sequence shown here is derived from an EMBL/GenBank/DDBJ whole genome shotgun (WGS) entry which is preliminary data.</text>
</comment>
<evidence type="ECO:0000256" key="2">
    <source>
        <dbReference type="ARBA" id="ARBA00022692"/>
    </source>
</evidence>
<evidence type="ECO:0000259" key="7">
    <source>
        <dbReference type="Pfam" id="PF13515"/>
    </source>
</evidence>
<dbReference type="OrthoDB" id="5176502at2"/>
<evidence type="ECO:0000256" key="6">
    <source>
        <dbReference type="SAM" id="Phobius"/>
    </source>
</evidence>
<dbReference type="RefSeq" id="WP_147893461.1">
    <property type="nucleotide sequence ID" value="NZ_BAAANR010000001.1"/>
</dbReference>
<name>A0A5C8I3Z3_9MICO</name>
<reference evidence="8 9" key="1">
    <citation type="submission" date="2019-08" db="EMBL/GenBank/DDBJ databases">
        <authorList>
            <person name="Dong K."/>
        </authorList>
    </citation>
    <scope>NUCLEOTIDE SEQUENCE [LARGE SCALE GENOMIC DNA]</scope>
    <source>
        <strain evidence="8 9">JCM14558</strain>
    </source>
</reference>
<evidence type="ECO:0000313" key="9">
    <source>
        <dbReference type="Proteomes" id="UP000321034"/>
    </source>
</evidence>
<keyword evidence="4 6" id="KW-0472">Membrane</keyword>
<feature type="transmembrane region" description="Helical" evidence="6">
    <location>
        <begin position="115"/>
        <end position="134"/>
    </location>
</feature>
<feature type="transmembrane region" description="Helical" evidence="6">
    <location>
        <begin position="140"/>
        <end position="160"/>
    </location>
</feature>
<feature type="region of interest" description="Disordered" evidence="5">
    <location>
        <begin position="298"/>
        <end position="323"/>
    </location>
</feature>
<dbReference type="AlphaFoldDB" id="A0A5C8I3Z3"/>
<evidence type="ECO:0000313" key="8">
    <source>
        <dbReference type="EMBL" id="TXK12754.1"/>
    </source>
</evidence>
<evidence type="ECO:0000256" key="4">
    <source>
        <dbReference type="ARBA" id="ARBA00023136"/>
    </source>
</evidence>
<proteinExistence type="predicted"/>
<comment type="subcellular location">
    <subcellularLocation>
        <location evidence="1">Membrane</location>
        <topology evidence="1">Multi-pass membrane protein</topology>
    </subcellularLocation>
</comment>
<protein>
    <submittedName>
        <fullName evidence="8">FUSC family protein</fullName>
    </submittedName>
</protein>
<keyword evidence="9" id="KW-1185">Reference proteome</keyword>
<evidence type="ECO:0000256" key="1">
    <source>
        <dbReference type="ARBA" id="ARBA00004141"/>
    </source>
</evidence>
<dbReference type="Pfam" id="PF13515">
    <property type="entry name" value="FUSC_2"/>
    <property type="match status" value="1"/>
</dbReference>
<feature type="compositionally biased region" description="Low complexity" evidence="5">
    <location>
        <begin position="298"/>
        <end position="313"/>
    </location>
</feature>
<dbReference type="GO" id="GO:0016020">
    <property type="term" value="C:membrane"/>
    <property type="evidence" value="ECO:0007669"/>
    <property type="project" value="UniProtKB-SubCell"/>
</dbReference>
<accession>A0A5C8I3Z3</accession>
<dbReference type="EMBL" id="VRSV01000001">
    <property type="protein sequence ID" value="TXK12754.1"/>
    <property type="molecule type" value="Genomic_DNA"/>
</dbReference>
<dbReference type="Proteomes" id="UP000321034">
    <property type="component" value="Unassembled WGS sequence"/>
</dbReference>
<feature type="domain" description="Integral membrane bound transporter" evidence="7">
    <location>
        <begin position="28"/>
        <end position="150"/>
    </location>
</feature>
<dbReference type="InterPro" id="IPR049453">
    <property type="entry name" value="Memb_transporter_dom"/>
</dbReference>
<keyword evidence="2 6" id="KW-0812">Transmembrane</keyword>